<accession>A0AB33KI93</accession>
<dbReference type="EMBL" id="AP035884">
    <property type="protein sequence ID" value="BFP55527.1"/>
    <property type="molecule type" value="Genomic_DNA"/>
</dbReference>
<keyword evidence="2" id="KW-0472">Membrane</keyword>
<dbReference type="AlphaFoldDB" id="A0AB33KI93"/>
<gene>
    <name evidence="3" type="ORF">SCMC78_53340</name>
</gene>
<organism evidence="3">
    <name type="scientific">Streptomyces sp. CMC78</name>
    <dbReference type="NCBI Taxonomy" id="3231512"/>
    <lineage>
        <taxon>Bacteria</taxon>
        <taxon>Bacillati</taxon>
        <taxon>Actinomycetota</taxon>
        <taxon>Actinomycetes</taxon>
        <taxon>Kitasatosporales</taxon>
        <taxon>Streptomycetaceae</taxon>
        <taxon>Streptomyces</taxon>
    </lineage>
</organism>
<feature type="transmembrane region" description="Helical" evidence="2">
    <location>
        <begin position="7"/>
        <end position="25"/>
    </location>
</feature>
<protein>
    <submittedName>
        <fullName evidence="3">Uncharacterized protein</fullName>
    </submittedName>
</protein>
<sequence>MRPRSDLVRPIMVLTVLAVLILIAANATGVAWVKTAGGMLVLGIGMFWGRALRARRIRESQAPGALPPPAASHGEQDT</sequence>
<feature type="transmembrane region" description="Helical" evidence="2">
    <location>
        <begin position="31"/>
        <end position="49"/>
    </location>
</feature>
<reference evidence="3" key="1">
    <citation type="submission" date="2024-07" db="EMBL/GenBank/DDBJ databases">
        <title>Complete genome sequences of cellulolytic bacteria, Kitasatospora sp. CMC57 and Streptomyces sp. CMC78, isolated from Japanese agricultural soil.</title>
        <authorList>
            <person name="Hashimoto T."/>
            <person name="Ito M."/>
            <person name="Iwamoto M."/>
            <person name="Fukahori D."/>
            <person name="Shoda T."/>
            <person name="Sakoda M."/>
            <person name="Morohoshi T."/>
            <person name="Mitsuboshi M."/>
            <person name="Nishizawa T."/>
        </authorList>
    </citation>
    <scope>NUCLEOTIDE SEQUENCE</scope>
    <source>
        <strain evidence="3">CMC78</strain>
    </source>
</reference>
<feature type="region of interest" description="Disordered" evidence="1">
    <location>
        <begin position="59"/>
        <end position="78"/>
    </location>
</feature>
<name>A0AB33KI93_9ACTN</name>
<evidence type="ECO:0000256" key="1">
    <source>
        <dbReference type="SAM" id="MobiDB-lite"/>
    </source>
</evidence>
<keyword evidence="2" id="KW-1133">Transmembrane helix</keyword>
<evidence type="ECO:0000256" key="2">
    <source>
        <dbReference type="SAM" id="Phobius"/>
    </source>
</evidence>
<dbReference type="KEGG" id="stcm:SCMC78_53340"/>
<evidence type="ECO:0000313" key="3">
    <source>
        <dbReference type="EMBL" id="BFP55527.1"/>
    </source>
</evidence>
<keyword evidence="2" id="KW-0812">Transmembrane</keyword>
<proteinExistence type="predicted"/>